<feature type="region of interest" description="Disordered" evidence="11">
    <location>
        <begin position="1"/>
        <end position="30"/>
    </location>
</feature>
<dbReference type="PROSITE" id="PS00108">
    <property type="entry name" value="PROTEIN_KINASE_ST"/>
    <property type="match status" value="1"/>
</dbReference>
<feature type="compositionally biased region" description="Low complexity" evidence="11">
    <location>
        <begin position="1180"/>
        <end position="1191"/>
    </location>
</feature>
<dbReference type="GO" id="GO:0005524">
    <property type="term" value="F:ATP binding"/>
    <property type="evidence" value="ECO:0007669"/>
    <property type="project" value="UniProtKB-UniRule"/>
</dbReference>
<comment type="caution">
    <text evidence="13">The sequence shown here is derived from an EMBL/GenBank/DDBJ whole genome shotgun (WGS) entry which is preliminary data.</text>
</comment>
<feature type="compositionally biased region" description="Low complexity" evidence="11">
    <location>
        <begin position="465"/>
        <end position="478"/>
    </location>
</feature>
<evidence type="ECO:0000256" key="6">
    <source>
        <dbReference type="ARBA" id="ARBA00022777"/>
    </source>
</evidence>
<feature type="compositionally biased region" description="Polar residues" evidence="11">
    <location>
        <begin position="543"/>
        <end position="557"/>
    </location>
</feature>
<dbReference type="SUPFAM" id="SSF56112">
    <property type="entry name" value="Protein kinase-like (PK-like)"/>
    <property type="match status" value="1"/>
</dbReference>
<feature type="compositionally biased region" description="Basic and acidic residues" evidence="11">
    <location>
        <begin position="91"/>
        <end position="112"/>
    </location>
</feature>
<dbReference type="GO" id="GO:0030332">
    <property type="term" value="F:cyclin binding"/>
    <property type="evidence" value="ECO:0007669"/>
    <property type="project" value="TreeGrafter"/>
</dbReference>
<feature type="compositionally biased region" description="Polar residues" evidence="11">
    <location>
        <begin position="341"/>
        <end position="354"/>
    </location>
</feature>
<accession>A0AAJ0MHG2</accession>
<dbReference type="GO" id="GO:0008353">
    <property type="term" value="F:RNA polymerase II CTD heptapeptide repeat kinase activity"/>
    <property type="evidence" value="ECO:0007669"/>
    <property type="project" value="TreeGrafter"/>
</dbReference>
<keyword evidence="14" id="KW-1185">Reference proteome</keyword>
<evidence type="ECO:0000256" key="11">
    <source>
        <dbReference type="SAM" id="MobiDB-lite"/>
    </source>
</evidence>
<feature type="compositionally biased region" description="Basic and acidic residues" evidence="11">
    <location>
        <begin position="1134"/>
        <end position="1171"/>
    </location>
</feature>
<dbReference type="FunFam" id="3.30.200.20:FF:000270">
    <property type="entry name" value="Serine/threonine-protein kinase bur1"/>
    <property type="match status" value="1"/>
</dbReference>
<keyword evidence="6" id="KW-0418">Kinase</keyword>
<dbReference type="InterPro" id="IPR050108">
    <property type="entry name" value="CDK"/>
</dbReference>
<protein>
    <recommendedName>
        <fullName evidence="2">cyclin-dependent kinase</fullName>
        <ecNumber evidence="2">2.7.11.22</ecNumber>
    </recommendedName>
</protein>
<feature type="compositionally biased region" description="Basic and acidic residues" evidence="11">
    <location>
        <begin position="1113"/>
        <end position="1127"/>
    </location>
</feature>
<dbReference type="FunFam" id="1.10.510.10:FF:000440">
    <property type="entry name" value="Serine/threonine-protein kinase bur1"/>
    <property type="match status" value="1"/>
</dbReference>
<dbReference type="Pfam" id="PF00069">
    <property type="entry name" value="Pkinase"/>
    <property type="match status" value="1"/>
</dbReference>
<feature type="compositionally biased region" description="Basic and acidic residues" evidence="11">
    <location>
        <begin position="683"/>
        <end position="732"/>
    </location>
</feature>
<comment type="catalytic activity">
    <reaction evidence="9">
        <text>L-seryl-[protein] + ATP = O-phospho-L-seryl-[protein] + ADP + H(+)</text>
        <dbReference type="Rhea" id="RHEA:17989"/>
        <dbReference type="Rhea" id="RHEA-COMP:9863"/>
        <dbReference type="Rhea" id="RHEA-COMP:11604"/>
        <dbReference type="ChEBI" id="CHEBI:15378"/>
        <dbReference type="ChEBI" id="CHEBI:29999"/>
        <dbReference type="ChEBI" id="CHEBI:30616"/>
        <dbReference type="ChEBI" id="CHEBI:83421"/>
        <dbReference type="ChEBI" id="CHEBI:456216"/>
        <dbReference type="EC" id="2.7.11.22"/>
    </reaction>
</comment>
<feature type="compositionally biased region" description="Low complexity" evidence="11">
    <location>
        <begin position="204"/>
        <end position="222"/>
    </location>
</feature>
<reference evidence="13" key="2">
    <citation type="submission" date="2023-06" db="EMBL/GenBank/DDBJ databases">
        <authorList>
            <consortium name="Lawrence Berkeley National Laboratory"/>
            <person name="Haridas S."/>
            <person name="Hensen N."/>
            <person name="Bonometti L."/>
            <person name="Westerberg I."/>
            <person name="Brannstrom I.O."/>
            <person name="Guillou S."/>
            <person name="Cros-Aarteil S."/>
            <person name="Calhoun S."/>
            <person name="Kuo A."/>
            <person name="Mondo S."/>
            <person name="Pangilinan J."/>
            <person name="Riley R."/>
            <person name="Labutti K."/>
            <person name="Andreopoulos B."/>
            <person name="Lipzen A."/>
            <person name="Chen C."/>
            <person name="Yanf M."/>
            <person name="Daum C."/>
            <person name="Ng V."/>
            <person name="Clum A."/>
            <person name="Steindorff A."/>
            <person name="Ohm R."/>
            <person name="Martin F."/>
            <person name="Silar P."/>
            <person name="Natvig D."/>
            <person name="Lalanne C."/>
            <person name="Gautier V."/>
            <person name="Ament-Velasquez S.L."/>
            <person name="Kruys A."/>
            <person name="Hutchinson M.I."/>
            <person name="Powell A.J."/>
            <person name="Barry K."/>
            <person name="Miller A.N."/>
            <person name="Grigoriev I.V."/>
            <person name="Debuchy R."/>
            <person name="Gladieux P."/>
            <person name="Thoren M.H."/>
            <person name="Johannesson H."/>
        </authorList>
    </citation>
    <scope>NUCLEOTIDE SEQUENCE</scope>
    <source>
        <strain evidence="13">CBS 955.72</strain>
    </source>
</reference>
<dbReference type="PROSITE" id="PS00107">
    <property type="entry name" value="PROTEIN_KINASE_ATP"/>
    <property type="match status" value="1"/>
</dbReference>
<dbReference type="CDD" id="cd07840">
    <property type="entry name" value="STKc_CDK9_like"/>
    <property type="match status" value="1"/>
</dbReference>
<feature type="compositionally biased region" description="Polar residues" evidence="11">
    <location>
        <begin position="1197"/>
        <end position="1212"/>
    </location>
</feature>
<proteinExistence type="inferred from homology"/>
<evidence type="ECO:0000256" key="7">
    <source>
        <dbReference type="ARBA" id="ARBA00022840"/>
    </source>
</evidence>
<feature type="compositionally biased region" description="Basic residues" evidence="11">
    <location>
        <begin position="269"/>
        <end position="285"/>
    </location>
</feature>
<feature type="compositionally biased region" description="Gly residues" evidence="11">
    <location>
        <begin position="522"/>
        <end position="539"/>
    </location>
</feature>
<feature type="compositionally biased region" description="Polar residues" evidence="11">
    <location>
        <begin position="434"/>
        <end position="457"/>
    </location>
</feature>
<dbReference type="InterPro" id="IPR017441">
    <property type="entry name" value="Protein_kinase_ATP_BS"/>
</dbReference>
<evidence type="ECO:0000256" key="5">
    <source>
        <dbReference type="ARBA" id="ARBA00022741"/>
    </source>
</evidence>
<dbReference type="InterPro" id="IPR008271">
    <property type="entry name" value="Ser/Thr_kinase_AS"/>
</dbReference>
<keyword evidence="5 10" id="KW-0547">Nucleotide-binding</keyword>
<reference evidence="13" key="1">
    <citation type="journal article" date="2023" name="Mol. Phylogenet. Evol.">
        <title>Genome-scale phylogeny and comparative genomics of the fungal order Sordariales.</title>
        <authorList>
            <person name="Hensen N."/>
            <person name="Bonometti L."/>
            <person name="Westerberg I."/>
            <person name="Brannstrom I.O."/>
            <person name="Guillou S."/>
            <person name="Cros-Aarteil S."/>
            <person name="Calhoun S."/>
            <person name="Haridas S."/>
            <person name="Kuo A."/>
            <person name="Mondo S."/>
            <person name="Pangilinan J."/>
            <person name="Riley R."/>
            <person name="LaButti K."/>
            <person name="Andreopoulos B."/>
            <person name="Lipzen A."/>
            <person name="Chen C."/>
            <person name="Yan M."/>
            <person name="Daum C."/>
            <person name="Ng V."/>
            <person name="Clum A."/>
            <person name="Steindorff A."/>
            <person name="Ohm R.A."/>
            <person name="Martin F."/>
            <person name="Silar P."/>
            <person name="Natvig D.O."/>
            <person name="Lalanne C."/>
            <person name="Gautier V."/>
            <person name="Ament-Velasquez S.L."/>
            <person name="Kruys A."/>
            <person name="Hutchinson M.I."/>
            <person name="Powell A.J."/>
            <person name="Barry K."/>
            <person name="Miller A.N."/>
            <person name="Grigoriev I.V."/>
            <person name="Debuchy R."/>
            <person name="Gladieux P."/>
            <person name="Hiltunen Thoren M."/>
            <person name="Johannesson H."/>
        </authorList>
    </citation>
    <scope>NUCLEOTIDE SEQUENCE</scope>
    <source>
        <strain evidence="13">CBS 955.72</strain>
    </source>
</reference>
<evidence type="ECO:0000259" key="12">
    <source>
        <dbReference type="PROSITE" id="PS50011"/>
    </source>
</evidence>
<dbReference type="SMART" id="SM00220">
    <property type="entry name" value="S_TKc"/>
    <property type="match status" value="1"/>
</dbReference>
<feature type="compositionally biased region" description="Basic and acidic residues" evidence="11">
    <location>
        <begin position="602"/>
        <end position="621"/>
    </location>
</feature>
<dbReference type="Gene3D" id="1.10.510.10">
    <property type="entry name" value="Transferase(Phosphotransferase) domain 1"/>
    <property type="match status" value="1"/>
</dbReference>
<dbReference type="EMBL" id="JAUIQD010000002">
    <property type="protein sequence ID" value="KAK3358942.1"/>
    <property type="molecule type" value="Genomic_DNA"/>
</dbReference>
<feature type="compositionally biased region" description="Basic residues" evidence="11">
    <location>
        <begin position="113"/>
        <end position="123"/>
    </location>
</feature>
<dbReference type="AlphaFoldDB" id="A0AAJ0MHG2"/>
<dbReference type="PANTHER" id="PTHR24056:SF546">
    <property type="entry name" value="CYCLIN-DEPENDENT KINASE 12"/>
    <property type="match status" value="1"/>
</dbReference>
<evidence type="ECO:0000256" key="3">
    <source>
        <dbReference type="ARBA" id="ARBA00022527"/>
    </source>
</evidence>
<name>A0AAJ0MHG2_9PEZI</name>
<feature type="compositionally biased region" description="Basic and acidic residues" evidence="11">
    <location>
        <begin position="160"/>
        <end position="182"/>
    </location>
</feature>
<evidence type="ECO:0000256" key="9">
    <source>
        <dbReference type="ARBA" id="ARBA00048367"/>
    </source>
</evidence>
<dbReference type="GO" id="GO:0008024">
    <property type="term" value="C:cyclin/CDK positive transcription elongation factor complex"/>
    <property type="evidence" value="ECO:0007669"/>
    <property type="project" value="TreeGrafter"/>
</dbReference>
<evidence type="ECO:0000256" key="10">
    <source>
        <dbReference type="PROSITE-ProRule" id="PRU10141"/>
    </source>
</evidence>
<feature type="domain" description="Protein kinase" evidence="12">
    <location>
        <begin position="798"/>
        <end position="1083"/>
    </location>
</feature>
<dbReference type="InterPro" id="IPR011009">
    <property type="entry name" value="Kinase-like_dom_sf"/>
</dbReference>
<evidence type="ECO:0000256" key="4">
    <source>
        <dbReference type="ARBA" id="ARBA00022679"/>
    </source>
</evidence>
<feature type="compositionally biased region" description="Polar residues" evidence="11">
    <location>
        <begin position="65"/>
        <end position="78"/>
    </location>
</feature>
<feature type="compositionally biased region" description="Polar residues" evidence="11">
    <location>
        <begin position="633"/>
        <end position="647"/>
    </location>
</feature>
<keyword evidence="4" id="KW-0808">Transferase</keyword>
<dbReference type="GO" id="GO:0004693">
    <property type="term" value="F:cyclin-dependent protein serine/threonine kinase activity"/>
    <property type="evidence" value="ECO:0007669"/>
    <property type="project" value="UniProtKB-EC"/>
</dbReference>
<evidence type="ECO:0000256" key="1">
    <source>
        <dbReference type="ARBA" id="ARBA00006485"/>
    </source>
</evidence>
<feature type="compositionally biased region" description="Basic and acidic residues" evidence="11">
    <location>
        <begin position="231"/>
        <end position="245"/>
    </location>
</feature>
<comment type="similarity">
    <text evidence="1">Belongs to the protein kinase superfamily. CMGC Ser/Thr protein kinase family. CDC2/CDKX subfamily.</text>
</comment>
<evidence type="ECO:0000256" key="2">
    <source>
        <dbReference type="ARBA" id="ARBA00012425"/>
    </source>
</evidence>
<feature type="compositionally biased region" description="Basic and acidic residues" evidence="11">
    <location>
        <begin position="384"/>
        <end position="395"/>
    </location>
</feature>
<feature type="region of interest" description="Disordered" evidence="11">
    <location>
        <begin position="1113"/>
        <end position="1218"/>
    </location>
</feature>
<sequence>MASNPCLSAKLPPGPTKTQMSNLVPPMDFSAAGPAHAAIYRSRDAAAMPNGRRSQRDLPRRHPSQNDLNFGMTTSRRSISPVAAVVNRSSEFPRERERDRDRERERERDPANHHRHQQSRPRSRSIDPSHPPSQHRRLSRRRSPEHTGRPFHPSHHPPRGHRDYSRDLPRGRDIGRSPDRRPPGPGPSGRREDANPRPIRSPQRAASRSPVPSKRPRSQSPSFGGLQPKKPRQDRSPRKLEKGEPKSLQLPNERRGAPLSPRRLPSPEHRHHRDHRPKPKRRSGRSRSPTPPSRRRRRSPYPQEAARQRSVSPRHREHSPLPTHLPRSASRPHSRPFQRGSRPTTASDTGSGRRQSPDRAPLGGFPPGSPRDRRHSKSSKKGRSRDNSRSSKKFDPVSGANSVEVNMAARGGYRGGFNSQPGYPKGPYNDPRGYSQSSGHGTPNSSFHGSPSAQSPYGGSGRGWSGQQQFSPQSSQYQPPYPHSNYGPPTGPQSHYQAHSPPYPPNGPSSQYPSGPYRGIHRGGPGGFRGGQFGPGRGRGNFKNTQWNSNAPNNNVRGQFGSGEETEPSHASGHTSPNHHAHAAQDDAEDVHMEDSDNPFRPSKDLQVEDTSKSDQPKEDQMQPPSREPPTGPQSQTPNKFSFSMKNATKPVVAAPRPEISSKFNAAPPPRESTQKTPPKPAPKPDRDRDRDRERDRDRDRDRERDRDHRDRERDRERDRDRDRERERERGVFPKNVPTEPASARARPNERRPPPEPSRAPEPMSRTRKVKKIMRRLKEKPVLPPDLAKSKSVFFRKPGNESVIGSGTYGKVFKGLNVYTKKLVALKRIRMEGERDGFPVTAVREIKLLRSLSHKNIVQLQEVMVETNECFMVFEYLAHDLTGLLNHPNYSLEPAHRKDLAQQLFEGLDYLHTRGVLHRDIKAANILVSNEGVLKLADFGLARFYAKHHQLDYTNRVITIWYRSPELLLGETQYGPAVDIWSAACVMVEIFTKRAIFPGDGTEISQLEKIHSILGTPNRAGWPNLVEMPWFELLRPNYRKPSVFAEKYKEILTPHAFDLLSAMFQYDPAKRPTAAEVLEHPYFTTEQPAPRQAIELKDIDGEWHEFESKALRRENERKEKEARRMAREGVAGGGREKDRKRPNEATDAQRESKRLHVDGEGRLNKPDREGQPPKPKGNETQQTLPQTSQLPVGGHTKPNQASSSSVTARPGSQGQGKA</sequence>
<dbReference type="GO" id="GO:0032968">
    <property type="term" value="P:positive regulation of transcription elongation by RNA polymerase II"/>
    <property type="evidence" value="ECO:0007669"/>
    <property type="project" value="TreeGrafter"/>
</dbReference>
<gene>
    <name evidence="13" type="ORF">B0T25DRAFT_80615</name>
</gene>
<feature type="region of interest" description="Disordered" evidence="11">
    <location>
        <begin position="42"/>
        <end position="768"/>
    </location>
</feature>
<evidence type="ECO:0000313" key="13">
    <source>
        <dbReference type="EMBL" id="KAK3358942.1"/>
    </source>
</evidence>
<organism evidence="13 14">
    <name type="scientific">Lasiosphaeria hispida</name>
    <dbReference type="NCBI Taxonomy" id="260671"/>
    <lineage>
        <taxon>Eukaryota</taxon>
        <taxon>Fungi</taxon>
        <taxon>Dikarya</taxon>
        <taxon>Ascomycota</taxon>
        <taxon>Pezizomycotina</taxon>
        <taxon>Sordariomycetes</taxon>
        <taxon>Sordariomycetidae</taxon>
        <taxon>Sordariales</taxon>
        <taxon>Lasiosphaeriaceae</taxon>
        <taxon>Lasiosphaeria</taxon>
    </lineage>
</organism>
<keyword evidence="3" id="KW-0723">Serine/threonine-protein kinase</keyword>
<dbReference type="Proteomes" id="UP001275084">
    <property type="component" value="Unassembled WGS sequence"/>
</dbReference>
<dbReference type="PROSITE" id="PS50011">
    <property type="entry name" value="PROTEIN_KINASE_DOM"/>
    <property type="match status" value="1"/>
</dbReference>
<feature type="binding site" evidence="10">
    <location>
        <position position="827"/>
    </location>
    <ligand>
        <name>ATP</name>
        <dbReference type="ChEBI" id="CHEBI:30616"/>
    </ligand>
</feature>
<dbReference type="InterPro" id="IPR000719">
    <property type="entry name" value="Prot_kinase_dom"/>
</dbReference>
<feature type="compositionally biased region" description="Basic residues" evidence="11">
    <location>
        <begin position="372"/>
        <end position="383"/>
    </location>
</feature>
<dbReference type="EC" id="2.7.11.22" evidence="2"/>
<dbReference type="PANTHER" id="PTHR24056">
    <property type="entry name" value="CELL DIVISION PROTEIN KINASE"/>
    <property type="match status" value="1"/>
</dbReference>
<keyword evidence="7 10" id="KW-0067">ATP-binding</keyword>
<evidence type="ECO:0000256" key="8">
    <source>
        <dbReference type="ARBA" id="ARBA00047811"/>
    </source>
</evidence>
<dbReference type="Gene3D" id="3.30.200.20">
    <property type="entry name" value="Phosphorylase Kinase, domain 1"/>
    <property type="match status" value="1"/>
</dbReference>
<evidence type="ECO:0000313" key="14">
    <source>
        <dbReference type="Proteomes" id="UP001275084"/>
    </source>
</evidence>
<comment type="catalytic activity">
    <reaction evidence="8">
        <text>L-threonyl-[protein] + ATP = O-phospho-L-threonyl-[protein] + ADP + H(+)</text>
        <dbReference type="Rhea" id="RHEA:46608"/>
        <dbReference type="Rhea" id="RHEA-COMP:11060"/>
        <dbReference type="Rhea" id="RHEA-COMP:11605"/>
        <dbReference type="ChEBI" id="CHEBI:15378"/>
        <dbReference type="ChEBI" id="CHEBI:30013"/>
        <dbReference type="ChEBI" id="CHEBI:30616"/>
        <dbReference type="ChEBI" id="CHEBI:61977"/>
        <dbReference type="ChEBI" id="CHEBI:456216"/>
        <dbReference type="EC" id="2.7.11.22"/>
    </reaction>
</comment>